<evidence type="ECO:0000259" key="7">
    <source>
        <dbReference type="Pfam" id="PF04715"/>
    </source>
</evidence>
<dbReference type="InterPro" id="IPR015890">
    <property type="entry name" value="Chorismate_C"/>
</dbReference>
<dbReference type="GO" id="GO:0008153">
    <property type="term" value="P:4-aminobenzoate biosynthetic process"/>
    <property type="evidence" value="ECO:0007669"/>
    <property type="project" value="TreeGrafter"/>
</dbReference>
<dbReference type="PRINTS" id="PR00099">
    <property type="entry name" value="CPSGATASE"/>
</dbReference>
<dbReference type="InterPro" id="IPR029062">
    <property type="entry name" value="Class_I_gatase-like"/>
</dbReference>
<dbReference type="InterPro" id="IPR005802">
    <property type="entry name" value="ADC_synth_comp_1"/>
</dbReference>
<dbReference type="SUPFAM" id="SSF56322">
    <property type="entry name" value="ADC synthase"/>
    <property type="match status" value="1"/>
</dbReference>
<keyword evidence="9" id="KW-1185">Reference proteome</keyword>
<feature type="domain" description="Chorismate-utilising enzyme C-terminal" evidence="6">
    <location>
        <begin position="411"/>
        <end position="665"/>
    </location>
</feature>
<feature type="domain" description="Anthranilate synthase component I N-terminal" evidence="7">
    <location>
        <begin position="238"/>
        <end position="369"/>
    </location>
</feature>
<comment type="caution">
    <text evidence="8">The sequence shown here is derived from an EMBL/GenBank/DDBJ whole genome shotgun (WGS) entry which is preliminary data.</text>
</comment>
<dbReference type="CDD" id="cd01743">
    <property type="entry name" value="GATase1_Anthranilate_Synthase"/>
    <property type="match status" value="1"/>
</dbReference>
<dbReference type="InterPro" id="IPR006805">
    <property type="entry name" value="Anth_synth_I_N"/>
</dbReference>
<dbReference type="PATRIC" id="fig|265726.11.peg.480"/>
<dbReference type="InterPro" id="IPR019999">
    <property type="entry name" value="Anth_synth_I-like"/>
</dbReference>
<dbReference type="EMBL" id="JWYV01000001">
    <property type="protein sequence ID" value="KKD01633.1"/>
    <property type="molecule type" value="Genomic_DNA"/>
</dbReference>
<dbReference type="PRINTS" id="PR00096">
    <property type="entry name" value="GATASE"/>
</dbReference>
<dbReference type="PROSITE" id="PS51273">
    <property type="entry name" value="GATASE_TYPE_1"/>
    <property type="match status" value="1"/>
</dbReference>
<dbReference type="EC" id="2.6.1.85" evidence="2"/>
<dbReference type="GO" id="GO:0005737">
    <property type="term" value="C:cytoplasm"/>
    <property type="evidence" value="ECO:0007669"/>
    <property type="project" value="TreeGrafter"/>
</dbReference>
<dbReference type="PRINTS" id="PR00097">
    <property type="entry name" value="ANTSNTHASEII"/>
</dbReference>
<dbReference type="NCBIfam" id="TIGR00566">
    <property type="entry name" value="trpG_papA"/>
    <property type="match status" value="1"/>
</dbReference>
<dbReference type="NCBIfam" id="TIGR00553">
    <property type="entry name" value="pabB"/>
    <property type="match status" value="1"/>
</dbReference>
<dbReference type="InterPro" id="IPR005801">
    <property type="entry name" value="ADC_synthase"/>
</dbReference>
<evidence type="ECO:0000259" key="6">
    <source>
        <dbReference type="Pfam" id="PF00425"/>
    </source>
</evidence>
<evidence type="ECO:0000256" key="3">
    <source>
        <dbReference type="ARBA" id="ARBA00022679"/>
    </source>
</evidence>
<evidence type="ECO:0000256" key="4">
    <source>
        <dbReference type="ARBA" id="ARBA00022962"/>
    </source>
</evidence>
<dbReference type="FunFam" id="3.40.50.880:FF:000003">
    <property type="entry name" value="Anthranilate synthase component II"/>
    <property type="match status" value="1"/>
</dbReference>
<dbReference type="Proteomes" id="UP000033633">
    <property type="component" value="Unassembled WGS sequence"/>
</dbReference>
<organism evidence="8 9">
    <name type="scientific">Photobacterium halotolerans</name>
    <dbReference type="NCBI Taxonomy" id="265726"/>
    <lineage>
        <taxon>Bacteria</taxon>
        <taxon>Pseudomonadati</taxon>
        <taxon>Pseudomonadota</taxon>
        <taxon>Gammaproteobacteria</taxon>
        <taxon>Vibrionales</taxon>
        <taxon>Vibrionaceae</taxon>
        <taxon>Photobacterium</taxon>
    </lineage>
</organism>
<name>A0A0F5VHV6_9GAMM</name>
<dbReference type="Gene3D" id="3.40.50.880">
    <property type="match status" value="1"/>
</dbReference>
<dbReference type="InterPro" id="IPR006221">
    <property type="entry name" value="TrpG/PapA_dom"/>
</dbReference>
<dbReference type="RefSeq" id="WP_046218961.1">
    <property type="nucleotide sequence ID" value="NZ_JWYV01000001.1"/>
</dbReference>
<proteinExistence type="inferred from homology"/>
<dbReference type="SUPFAM" id="SSF52317">
    <property type="entry name" value="Class I glutamine amidotransferase-like"/>
    <property type="match status" value="1"/>
</dbReference>
<dbReference type="Pfam" id="PF00425">
    <property type="entry name" value="Chorismate_bind"/>
    <property type="match status" value="1"/>
</dbReference>
<evidence type="ECO:0000313" key="8">
    <source>
        <dbReference type="EMBL" id="KKD01633.1"/>
    </source>
</evidence>
<evidence type="ECO:0000259" key="5">
    <source>
        <dbReference type="Pfam" id="PF00117"/>
    </source>
</evidence>
<evidence type="ECO:0000313" key="9">
    <source>
        <dbReference type="Proteomes" id="UP000033633"/>
    </source>
</evidence>
<dbReference type="GO" id="GO:0009396">
    <property type="term" value="P:folic acid-containing compound biosynthetic process"/>
    <property type="evidence" value="ECO:0007669"/>
    <property type="project" value="InterPro"/>
</dbReference>
<accession>A0A0F5VHV6</accession>
<keyword evidence="3" id="KW-0808">Transferase</keyword>
<dbReference type="STRING" id="265726.KY46_02210"/>
<dbReference type="PANTHER" id="PTHR11236:SF18">
    <property type="entry name" value="AMINODEOXYCHORISMATE SYNTHASE"/>
    <property type="match status" value="1"/>
</dbReference>
<dbReference type="Gene3D" id="3.60.120.10">
    <property type="entry name" value="Anthranilate synthase"/>
    <property type="match status" value="1"/>
</dbReference>
<dbReference type="Pfam" id="PF00117">
    <property type="entry name" value="GATase"/>
    <property type="match status" value="1"/>
</dbReference>
<dbReference type="GO" id="GO:0046820">
    <property type="term" value="F:4-amino-4-deoxychorismate synthase activity"/>
    <property type="evidence" value="ECO:0007669"/>
    <property type="project" value="UniProtKB-EC"/>
</dbReference>
<feature type="domain" description="Glutamine amidotransferase" evidence="5">
    <location>
        <begin position="4"/>
        <end position="185"/>
    </location>
</feature>
<dbReference type="AlphaFoldDB" id="A0A0F5VHV6"/>
<protein>
    <recommendedName>
        <fullName evidence="2">aminodeoxychorismate synthase</fullName>
        <ecNumber evidence="2">2.6.1.85</ecNumber>
    </recommendedName>
</protein>
<evidence type="ECO:0000256" key="2">
    <source>
        <dbReference type="ARBA" id="ARBA00013139"/>
    </source>
</evidence>
<reference evidence="8 9" key="1">
    <citation type="submission" date="2014-12" db="EMBL/GenBank/DDBJ databases">
        <title>Mercury Reductase activity and rhizosphere competence traits in the genome of root associated Photobacterium halotolerans MELD1.</title>
        <authorList>
            <person name="Mathew D.C."/>
            <person name="Huang C.-C."/>
        </authorList>
    </citation>
    <scope>NUCLEOTIDE SEQUENCE [LARGE SCALE GENOMIC DNA]</scope>
    <source>
        <strain evidence="8 9">MELD1</strain>
    </source>
</reference>
<dbReference type="OrthoDB" id="9803598at2"/>
<dbReference type="PANTHER" id="PTHR11236">
    <property type="entry name" value="AMINOBENZOATE/ANTHRANILATE SYNTHASE"/>
    <property type="match status" value="1"/>
</dbReference>
<evidence type="ECO:0000256" key="1">
    <source>
        <dbReference type="ARBA" id="ARBA00005970"/>
    </source>
</evidence>
<sequence>MNILIIDNYDSFTNNIAQYVFELTGVMPTVVPNSVSYESLNIESFSGVILSPGPGHPACDEDFGVCGEIIDQCRMPILGICLGHQGINIRFGGHVTHAPAPVHGYKSPIFHHGEGLFSGIPQSFSVVRYHSLICTEVPECLEVTARTEDGLIMAIAHREKPIWGVQFHPESIESEYGHTLIGNFIEMIKHGERAGSDSGTDNEIQRVIQEAAGTFSLVVNYEPLKRTMNAADMFTRYFSGKTSAFWLDSEMADARSARYSLMGSGQPNEAMVFRYEVSTRTLHLSGPCGESAIQGDYFELMDRIVACLKPDSDPEALMPYGCGLVGYLGYELKALMGSPNKHRSATPDALFFLPQNLVIFDHQAHTAYLCHLWGEPMTFDPDAAPVSRTQDVSLFQPGPVPEQSLALEDSAEMYIDKIHRCLKEIRDGESYEICLTNRARLPFHQDALSAYMTMRSASPVPYGAYLKTPDFAILSASPETFLHIDSNRTVRSKPIKGTRPRGQTEAQDQALKHELACSEKDRAENLMIIDLVRHDLNSICVPGTVHVPKAFDIETYSSVHQLVSTIEGQLKPNLGTFRAIQACFPGGSMTGAPKRRTMDIIDDLESSARGIYAGSLGWVGMNGCTNLSIVIRTAVIKEGMAEFGIGGAIVSASCPLEEMEETLVKASVPFYSLTTSTETKH</sequence>
<dbReference type="InterPro" id="IPR017926">
    <property type="entry name" value="GATASE"/>
</dbReference>
<keyword evidence="4" id="KW-0315">Glutamine amidotransferase</keyword>
<gene>
    <name evidence="8" type="ORF">KY46_02210</name>
</gene>
<dbReference type="Pfam" id="PF04715">
    <property type="entry name" value="Anth_synt_I_N"/>
    <property type="match status" value="1"/>
</dbReference>
<comment type="similarity">
    <text evidence="1">In the C-terminal section; belongs to the anthranilate synthase component I family.</text>
</comment>
<dbReference type="GO" id="GO:0000162">
    <property type="term" value="P:L-tryptophan biosynthetic process"/>
    <property type="evidence" value="ECO:0007669"/>
    <property type="project" value="TreeGrafter"/>
</dbReference>